<organism evidence="2 3">
    <name type="scientific">Leptotrombidium deliense</name>
    <dbReference type="NCBI Taxonomy" id="299467"/>
    <lineage>
        <taxon>Eukaryota</taxon>
        <taxon>Metazoa</taxon>
        <taxon>Ecdysozoa</taxon>
        <taxon>Arthropoda</taxon>
        <taxon>Chelicerata</taxon>
        <taxon>Arachnida</taxon>
        <taxon>Acari</taxon>
        <taxon>Acariformes</taxon>
        <taxon>Trombidiformes</taxon>
        <taxon>Prostigmata</taxon>
        <taxon>Anystina</taxon>
        <taxon>Parasitengona</taxon>
        <taxon>Trombiculoidea</taxon>
        <taxon>Trombiculidae</taxon>
        <taxon>Leptotrombidium</taxon>
    </lineage>
</organism>
<dbReference type="EMBL" id="NCKV01011756">
    <property type="protein sequence ID" value="RWS21549.1"/>
    <property type="molecule type" value="Genomic_DNA"/>
</dbReference>
<evidence type="ECO:0000259" key="1">
    <source>
        <dbReference type="Pfam" id="PF01826"/>
    </source>
</evidence>
<evidence type="ECO:0000313" key="3">
    <source>
        <dbReference type="Proteomes" id="UP000288716"/>
    </source>
</evidence>
<comment type="caution">
    <text evidence="2">The sequence shown here is derived from an EMBL/GenBank/DDBJ whole genome shotgun (WGS) entry which is preliminary data.</text>
</comment>
<reference evidence="2 3" key="1">
    <citation type="journal article" date="2018" name="Gigascience">
        <title>Genomes of trombidid mites reveal novel predicted allergens and laterally-transferred genes associated with secondary metabolism.</title>
        <authorList>
            <person name="Dong X."/>
            <person name="Chaisiri K."/>
            <person name="Xia D."/>
            <person name="Armstrong S.D."/>
            <person name="Fang Y."/>
            <person name="Donnelly M.J."/>
            <person name="Kadowaki T."/>
            <person name="McGarry J.W."/>
            <person name="Darby A.C."/>
            <person name="Makepeace B.L."/>
        </authorList>
    </citation>
    <scope>NUCLEOTIDE SEQUENCE [LARGE SCALE GENOMIC DNA]</scope>
    <source>
        <strain evidence="2">UoL-UT</strain>
    </source>
</reference>
<dbReference type="AlphaFoldDB" id="A0A443S1X8"/>
<dbReference type="InterPro" id="IPR036084">
    <property type="entry name" value="Ser_inhib-like_sf"/>
</dbReference>
<sequence>MSCMSACGAAACACKNGFVRKSKGLCVKPSEC</sequence>
<name>A0A443S1X8_9ACAR</name>
<dbReference type="Proteomes" id="UP000288716">
    <property type="component" value="Unassembled WGS sequence"/>
</dbReference>
<keyword evidence="3" id="KW-1185">Reference proteome</keyword>
<dbReference type="VEuPathDB" id="VectorBase:LDEU010491"/>
<dbReference type="Pfam" id="PF01826">
    <property type="entry name" value="TIL"/>
    <property type="match status" value="1"/>
</dbReference>
<protein>
    <recommendedName>
        <fullName evidence="1">TIL domain-containing protein</fullName>
    </recommendedName>
</protein>
<feature type="domain" description="TIL" evidence="1">
    <location>
        <begin position="2"/>
        <end position="32"/>
    </location>
</feature>
<dbReference type="SUPFAM" id="SSF57567">
    <property type="entry name" value="Serine protease inhibitors"/>
    <property type="match status" value="1"/>
</dbReference>
<evidence type="ECO:0000313" key="2">
    <source>
        <dbReference type="EMBL" id="RWS21549.1"/>
    </source>
</evidence>
<accession>A0A443S1X8</accession>
<proteinExistence type="predicted"/>
<gene>
    <name evidence="2" type="ORF">B4U80_10995</name>
</gene>
<dbReference type="InterPro" id="IPR002919">
    <property type="entry name" value="TIL_dom"/>
</dbReference>
<dbReference type="Gene3D" id="2.10.25.10">
    <property type="entry name" value="Laminin"/>
    <property type="match status" value="1"/>
</dbReference>